<comment type="caution">
    <text evidence="1">The sequence shown here is derived from an EMBL/GenBank/DDBJ whole genome shotgun (WGS) entry which is preliminary data.</text>
</comment>
<dbReference type="EMBL" id="JAULSY010000085">
    <property type="protein sequence ID" value="KAK0666618.1"/>
    <property type="molecule type" value="Genomic_DNA"/>
</dbReference>
<evidence type="ECO:0000313" key="1">
    <source>
        <dbReference type="EMBL" id="KAK0666618.1"/>
    </source>
</evidence>
<dbReference type="Proteomes" id="UP001174997">
    <property type="component" value="Unassembled WGS sequence"/>
</dbReference>
<keyword evidence="2" id="KW-1185">Reference proteome</keyword>
<protein>
    <submittedName>
        <fullName evidence="1">Uncharacterized protein</fullName>
    </submittedName>
</protein>
<reference evidence="1" key="1">
    <citation type="submission" date="2023-06" db="EMBL/GenBank/DDBJ databases">
        <title>Genome-scale phylogeny and comparative genomics of the fungal order Sordariales.</title>
        <authorList>
            <consortium name="Lawrence Berkeley National Laboratory"/>
            <person name="Hensen N."/>
            <person name="Bonometti L."/>
            <person name="Westerberg I."/>
            <person name="Brannstrom I.O."/>
            <person name="Guillou S."/>
            <person name="Cros-Aarteil S."/>
            <person name="Calhoun S."/>
            <person name="Haridas S."/>
            <person name="Kuo A."/>
            <person name="Mondo S."/>
            <person name="Pangilinan J."/>
            <person name="Riley R."/>
            <person name="Labutti K."/>
            <person name="Andreopoulos B."/>
            <person name="Lipzen A."/>
            <person name="Chen C."/>
            <person name="Yanf M."/>
            <person name="Daum C."/>
            <person name="Ng V."/>
            <person name="Clum A."/>
            <person name="Steindorff A."/>
            <person name="Ohm R."/>
            <person name="Martin F."/>
            <person name="Silar P."/>
            <person name="Natvig D."/>
            <person name="Lalanne C."/>
            <person name="Gautier V."/>
            <person name="Ament-Velasquez S.L."/>
            <person name="Kruys A."/>
            <person name="Hutchinson M.I."/>
            <person name="Powell A.J."/>
            <person name="Barry K."/>
            <person name="Miller A.N."/>
            <person name="Grigoriev I.V."/>
            <person name="Debuchy R."/>
            <person name="Gladieux P."/>
            <person name="Thoren M.H."/>
            <person name="Johannesson H."/>
        </authorList>
    </citation>
    <scope>NUCLEOTIDE SEQUENCE</scope>
    <source>
        <strain evidence="1">CBS 307.81</strain>
    </source>
</reference>
<proteinExistence type="predicted"/>
<sequence>MCYEVAATPHHPSGLSHDFRPVATSEWIVEVQERGLTYTSTYLGTCNAKWTDEMITKCAREIWDDHFRGTCQNFESNCQEFAVLLLQCLVNEMHQQRIPHRWESYNPNALIPATMMGGGPGFTVAVVKAAASGVATGAAAGASILDIAVTGGVLTTVAGVTGFSSHHYDKHKRHGKAKALVKAWHSRMNTEPRTSWRRLWIKTSLRRLWDAL</sequence>
<gene>
    <name evidence="1" type="ORF">QBC41DRAFT_325432</name>
</gene>
<accession>A0AA40DAD8</accession>
<evidence type="ECO:0000313" key="2">
    <source>
        <dbReference type="Proteomes" id="UP001174997"/>
    </source>
</evidence>
<name>A0AA40DAD8_9PEZI</name>
<dbReference type="AlphaFoldDB" id="A0AA40DAD8"/>
<organism evidence="1 2">
    <name type="scientific">Cercophora samala</name>
    <dbReference type="NCBI Taxonomy" id="330535"/>
    <lineage>
        <taxon>Eukaryota</taxon>
        <taxon>Fungi</taxon>
        <taxon>Dikarya</taxon>
        <taxon>Ascomycota</taxon>
        <taxon>Pezizomycotina</taxon>
        <taxon>Sordariomycetes</taxon>
        <taxon>Sordariomycetidae</taxon>
        <taxon>Sordariales</taxon>
        <taxon>Lasiosphaeriaceae</taxon>
        <taxon>Cercophora</taxon>
    </lineage>
</organism>